<evidence type="ECO:0000313" key="3">
    <source>
        <dbReference type="Proteomes" id="UP000031443"/>
    </source>
</evidence>
<dbReference type="Proteomes" id="UP000031443">
    <property type="component" value="Unassembled WGS sequence"/>
</dbReference>
<sequence>MSCRFYKELDTILSSDPTSTAKTTVDTLVAHVPVLLDRARRRKSWTRMCRRTQRQRMTQRPQMHAARISFLPWRSLVSHSSRILAKRKQERRPRLYPRHSTPPRSQSSTVDFHYPLHSTPIPLQFGPAEVQYPLHYTPKEKYFLGVLTFVPCNPGTGCEQSNCSNDASCMSKTFGDQDEVKRSDPVPPVWSMLELFFDSGTAWLPVLMSSPGRTGNEIQKFPGLFLYTWPVHPSSECCPAVTMVHCGIAPGGQYFRIASTLTLIRNGDVDFSTNSLVGEEYRNRF</sequence>
<feature type="compositionally biased region" description="Basic residues" evidence="1">
    <location>
        <begin position="85"/>
        <end position="97"/>
    </location>
</feature>
<proteinExistence type="predicted"/>
<reference evidence="3" key="1">
    <citation type="journal article" date="2013" name="Nat. Genet.">
        <title>The draft genomes of soft-shell turtle and green sea turtle yield insights into the development and evolution of the turtle-specific body plan.</title>
        <authorList>
            <person name="Wang Z."/>
            <person name="Pascual-Anaya J."/>
            <person name="Zadissa A."/>
            <person name="Li W."/>
            <person name="Niimura Y."/>
            <person name="Huang Z."/>
            <person name="Li C."/>
            <person name="White S."/>
            <person name="Xiong Z."/>
            <person name="Fang D."/>
            <person name="Wang B."/>
            <person name="Ming Y."/>
            <person name="Chen Y."/>
            <person name="Zheng Y."/>
            <person name="Kuraku S."/>
            <person name="Pignatelli M."/>
            <person name="Herrero J."/>
            <person name="Beal K."/>
            <person name="Nozawa M."/>
            <person name="Li Q."/>
            <person name="Wang J."/>
            <person name="Zhang H."/>
            <person name="Yu L."/>
            <person name="Shigenobu S."/>
            <person name="Wang J."/>
            <person name="Liu J."/>
            <person name="Flicek P."/>
            <person name="Searle S."/>
            <person name="Wang J."/>
            <person name="Kuratani S."/>
            <person name="Yin Y."/>
            <person name="Aken B."/>
            <person name="Zhang G."/>
            <person name="Irie N."/>
        </authorList>
    </citation>
    <scope>NUCLEOTIDE SEQUENCE [LARGE SCALE GENOMIC DNA]</scope>
</reference>
<dbReference type="EMBL" id="KB514808">
    <property type="protein sequence ID" value="EMP40025.1"/>
    <property type="molecule type" value="Genomic_DNA"/>
</dbReference>
<keyword evidence="3" id="KW-1185">Reference proteome</keyword>
<organism evidence="2 3">
    <name type="scientific">Chelonia mydas</name>
    <name type="common">Green sea-turtle</name>
    <name type="synonym">Chelonia agassizi</name>
    <dbReference type="NCBI Taxonomy" id="8469"/>
    <lineage>
        <taxon>Eukaryota</taxon>
        <taxon>Metazoa</taxon>
        <taxon>Chordata</taxon>
        <taxon>Craniata</taxon>
        <taxon>Vertebrata</taxon>
        <taxon>Euteleostomi</taxon>
        <taxon>Archelosauria</taxon>
        <taxon>Testudinata</taxon>
        <taxon>Testudines</taxon>
        <taxon>Cryptodira</taxon>
        <taxon>Durocryptodira</taxon>
        <taxon>Americhelydia</taxon>
        <taxon>Chelonioidea</taxon>
        <taxon>Cheloniidae</taxon>
        <taxon>Chelonia</taxon>
    </lineage>
</organism>
<evidence type="ECO:0000256" key="1">
    <source>
        <dbReference type="SAM" id="MobiDB-lite"/>
    </source>
</evidence>
<feature type="region of interest" description="Disordered" evidence="1">
    <location>
        <begin position="85"/>
        <end position="109"/>
    </location>
</feature>
<protein>
    <submittedName>
        <fullName evidence="2">Uncharacterized protein</fullName>
    </submittedName>
</protein>
<accession>M7BW26</accession>
<name>M7BW26_CHEMY</name>
<dbReference type="AlphaFoldDB" id="M7BW26"/>
<evidence type="ECO:0000313" key="2">
    <source>
        <dbReference type="EMBL" id="EMP40025.1"/>
    </source>
</evidence>
<gene>
    <name evidence="2" type="ORF">UY3_02713</name>
</gene>